<reference evidence="2 3" key="1">
    <citation type="submission" date="2019-03" db="EMBL/GenBank/DDBJ databases">
        <title>Genomics of glacier-inhabiting Cryobacterium strains.</title>
        <authorList>
            <person name="Liu Q."/>
            <person name="Xin Y.-H."/>
        </authorList>
    </citation>
    <scope>NUCLEOTIDE SEQUENCE [LARGE SCALE GENOMIC DNA]</scope>
    <source>
        <strain evidence="2 3">Hh34</strain>
    </source>
</reference>
<dbReference type="Gene3D" id="3.20.20.80">
    <property type="entry name" value="Glycosidases"/>
    <property type="match status" value="1"/>
</dbReference>
<comment type="caution">
    <text evidence="2">The sequence shown here is derived from an EMBL/GenBank/DDBJ whole genome shotgun (WGS) entry which is preliminary data.</text>
</comment>
<dbReference type="InterPro" id="IPR001360">
    <property type="entry name" value="Glyco_hydro_1"/>
</dbReference>
<organism evidence="2 3">
    <name type="scientific">Cryobacterium levicorallinum</name>
    <dbReference type="NCBI Taxonomy" id="995038"/>
    <lineage>
        <taxon>Bacteria</taxon>
        <taxon>Bacillati</taxon>
        <taxon>Actinomycetota</taxon>
        <taxon>Actinomycetes</taxon>
        <taxon>Micrococcales</taxon>
        <taxon>Microbacteriaceae</taxon>
        <taxon>Cryobacterium</taxon>
    </lineage>
</organism>
<proteinExistence type="predicted"/>
<feature type="compositionally biased region" description="Basic residues" evidence="1">
    <location>
        <begin position="289"/>
        <end position="303"/>
    </location>
</feature>
<dbReference type="Proteomes" id="UP000297963">
    <property type="component" value="Unassembled WGS sequence"/>
</dbReference>
<dbReference type="GO" id="GO:0004553">
    <property type="term" value="F:hydrolase activity, hydrolyzing O-glycosyl compounds"/>
    <property type="evidence" value="ECO:0007669"/>
    <property type="project" value="InterPro"/>
</dbReference>
<feature type="region of interest" description="Disordered" evidence="1">
    <location>
        <begin position="90"/>
        <end position="148"/>
    </location>
</feature>
<feature type="region of interest" description="Disordered" evidence="1">
    <location>
        <begin position="271"/>
        <end position="303"/>
    </location>
</feature>
<evidence type="ECO:0000256" key="1">
    <source>
        <dbReference type="SAM" id="MobiDB-lite"/>
    </source>
</evidence>
<evidence type="ECO:0000313" key="3">
    <source>
        <dbReference type="Proteomes" id="UP000297963"/>
    </source>
</evidence>
<dbReference type="SUPFAM" id="SSF51445">
    <property type="entry name" value="(Trans)glycosidases"/>
    <property type="match status" value="1"/>
</dbReference>
<dbReference type="Pfam" id="PF00232">
    <property type="entry name" value="Glyco_hydro_1"/>
    <property type="match status" value="1"/>
</dbReference>
<feature type="region of interest" description="Disordered" evidence="1">
    <location>
        <begin position="1"/>
        <end position="28"/>
    </location>
</feature>
<dbReference type="AlphaFoldDB" id="A0A4R8VME7"/>
<name>A0A4R8VME7_9MICO</name>
<gene>
    <name evidence="2" type="ORF">E3O11_08675</name>
</gene>
<dbReference type="InterPro" id="IPR017853">
    <property type="entry name" value="GH"/>
</dbReference>
<accession>A0A4R8VME7</accession>
<feature type="compositionally biased region" description="Acidic residues" evidence="1">
    <location>
        <begin position="18"/>
        <end position="27"/>
    </location>
</feature>
<protein>
    <submittedName>
        <fullName evidence="2">Glycosyl hydrolase family protein</fullName>
    </submittedName>
</protein>
<dbReference type="EMBL" id="SOFE01000014">
    <property type="protein sequence ID" value="TFB85098.1"/>
    <property type="molecule type" value="Genomic_DNA"/>
</dbReference>
<dbReference type="GO" id="GO:0005975">
    <property type="term" value="P:carbohydrate metabolic process"/>
    <property type="evidence" value="ECO:0007669"/>
    <property type="project" value="InterPro"/>
</dbReference>
<feature type="compositionally biased region" description="Basic and acidic residues" evidence="1">
    <location>
        <begin position="119"/>
        <end position="131"/>
    </location>
</feature>
<sequence length="334" mass="35736">MMPGSEGQAGTLRPVQDEGNDLIGDFENEGRLNGCSALLRRVDPERGGPRAESGQGVVGGAKGEAGGIRFGQFEQNAHAVGPGLHRAGEQIGGGSRHPAIGFERDDRADTGESAGHGGRIAERGARLRTGEQQHASQGSHHEPGDGQWDQNFAAALEQGARRGTPVPCGARMLLPVVGTHQTQRYIRGSHVRNSDRGTMGKPCSGLVCRGWAGVGAPVKDGIEVLGYEHWSALDNYECASGFRPTLGLIEVDHETFVRTPKPSLAWLAGSRGRTGWSSEGPSRPVVHNCSRRQRSGHRRPRKRRPWECPVGIRLSKMTVIRAPAAVDRPSCPDG</sequence>
<keyword evidence="2" id="KW-0378">Hydrolase</keyword>
<evidence type="ECO:0000313" key="2">
    <source>
        <dbReference type="EMBL" id="TFB85098.1"/>
    </source>
</evidence>